<gene>
    <name evidence="3" type="ORF">UFOPK2359_01060</name>
</gene>
<dbReference type="CDD" id="cd06342">
    <property type="entry name" value="PBP1_ABC_LIVBP-like"/>
    <property type="match status" value="1"/>
</dbReference>
<dbReference type="EMBL" id="CAEZXG010000086">
    <property type="protein sequence ID" value="CAB4687704.1"/>
    <property type="molecule type" value="Genomic_DNA"/>
</dbReference>
<evidence type="ECO:0000313" key="3">
    <source>
        <dbReference type="EMBL" id="CAB4687704.1"/>
    </source>
</evidence>
<protein>
    <submittedName>
        <fullName evidence="3">Unannotated protein</fullName>
    </submittedName>
</protein>
<feature type="domain" description="Leucine-binding protein" evidence="2">
    <location>
        <begin position="34"/>
        <end position="365"/>
    </location>
</feature>
<evidence type="ECO:0000256" key="1">
    <source>
        <dbReference type="ARBA" id="ARBA00022729"/>
    </source>
</evidence>
<dbReference type="Gene3D" id="3.40.50.2300">
    <property type="match status" value="2"/>
</dbReference>
<dbReference type="SUPFAM" id="SSF53822">
    <property type="entry name" value="Periplasmic binding protein-like I"/>
    <property type="match status" value="1"/>
</dbReference>
<dbReference type="AlphaFoldDB" id="A0A6J6NSC8"/>
<proteinExistence type="predicted"/>
<organism evidence="3">
    <name type="scientific">freshwater metagenome</name>
    <dbReference type="NCBI Taxonomy" id="449393"/>
    <lineage>
        <taxon>unclassified sequences</taxon>
        <taxon>metagenomes</taxon>
        <taxon>ecological metagenomes</taxon>
    </lineage>
</organism>
<dbReference type="PANTHER" id="PTHR47151">
    <property type="entry name" value="LEU/ILE/VAL-BINDING ABC TRANSPORTER SUBUNIT"/>
    <property type="match status" value="1"/>
</dbReference>
<dbReference type="PANTHER" id="PTHR47151:SF2">
    <property type="entry name" value="AMINO ACID BINDING PROTEIN"/>
    <property type="match status" value="1"/>
</dbReference>
<dbReference type="InterPro" id="IPR028081">
    <property type="entry name" value="Leu-bd"/>
</dbReference>
<sequence length="383" mass="39110">MNKKIQRSLAVASAATLVFGVSAVSSAMAAPKTVYLAFQAPLTGPNALTGQDELTGAKFALSEYNATNPAIKVELVLADDQGDATVAASVAPGIASNKTIIGLIGPAYSGATQASLPAYKAAGLPLISMSATRVSLTDPKAPVNGFPIFKRVVANDKFQGPALVRYATKGIATPKVYLVDDVSAYGAGLAEYAKKTITSAMTAGKDSVPVNTSDYTSVVAKVKASGANVVIYCGYAPDAAKFVKALRDGGYTGVFASGDGTLKADYPVNAGKAAAEGSRLTAADVPFENLVTAAQMTAFTKLTGVKVPGTYVTSTYNATNIYLACIKQGKTTRAGIQNCITTGSFKGVAGDTIKFDRYGDIIGGAAVGAFVIKDGKISYVGVA</sequence>
<dbReference type="InterPro" id="IPR028082">
    <property type="entry name" value="Peripla_BP_I"/>
</dbReference>
<keyword evidence="1" id="KW-0732">Signal</keyword>
<accession>A0A6J6NSC8</accession>
<name>A0A6J6NSC8_9ZZZZ</name>
<evidence type="ECO:0000259" key="2">
    <source>
        <dbReference type="Pfam" id="PF13458"/>
    </source>
</evidence>
<reference evidence="3" key="1">
    <citation type="submission" date="2020-05" db="EMBL/GenBank/DDBJ databases">
        <authorList>
            <person name="Chiriac C."/>
            <person name="Salcher M."/>
            <person name="Ghai R."/>
            <person name="Kavagutti S V."/>
        </authorList>
    </citation>
    <scope>NUCLEOTIDE SEQUENCE</scope>
</reference>
<dbReference type="Pfam" id="PF13458">
    <property type="entry name" value="Peripla_BP_6"/>
    <property type="match status" value="1"/>
</dbReference>